<dbReference type="Proteomes" id="UP000054937">
    <property type="component" value="Unassembled WGS sequence"/>
</dbReference>
<feature type="compositionally biased region" description="Polar residues" evidence="3">
    <location>
        <begin position="26"/>
        <end position="35"/>
    </location>
</feature>
<dbReference type="SUPFAM" id="SSF82185">
    <property type="entry name" value="Histone H3 K4-specific methyltransferase SET7/9 N-terminal domain"/>
    <property type="match status" value="2"/>
</dbReference>
<evidence type="ECO:0000313" key="5">
    <source>
        <dbReference type="Proteomes" id="UP000054937"/>
    </source>
</evidence>
<sequence length="750" mass="88506">MGCCQLRPFQISSSQEEIFSPETERQLQSPKQNQYSKEKILENQQSGNSNQLLFYSPKNQQKYQDEITIDDQQKQLFLQNKNQIQKQLQQENNQFLLNLQPLTMKEPQDNLVDQNQLKNYQNSNFQKINTIHEVKFQQQLQQQSDFLVKYHKNLIKSAKVYKSNDEFNKNLKNLEKLQDRPDTCIAPRALKFNQNHDQKIAIIVENTNYSKFILQNQNKNIYSSNNNNQNFGTSQNISHNFNPNFQNLNMSNSQSQLPPLTSDRTTRIQNTQNYSKENASEYFISDLELLSERMAQNNNNNLNNFQNKSNNKDINLTSVGENQIKNSNQNSQRQNPIQNICQNQQDQLQHQNQYQQYSQTQNYFSVKGNSNLNNYTNNNHLTNFNQNSQINLQFQQSIAYEILLEKSVKYSTKMENLQQNLQSDNSNTSEILKKAGFEIFYYNNVQSESIECSKMGFKQILNQIQYKILQAKTCNDIVILLKKESPQVKILGGYNDFKFSYINENEYEVISNESFTKQQLFLQSELMIQIQNENHQLQRLQKQQETKLNMLEQFIEKQQNQIKELNDKFLNQISNLQRNQQQISQKIEQSEQNNIIQLTPDDIRNKFTGYGQFTTSENTYIGQFYKGMKHGKGTIKFFSTKDEYTGDWVDDKRTGYGKYTWGISQNTYEGEFKQDYEHGKGTFTWHESGNQYIGDFIKNEQTGHGKFIWKQSQQVYDGQFFKGYFQGFGKLYKENKILYEGEWKNDKMVN</sequence>
<dbReference type="Gene3D" id="2.20.110.10">
    <property type="entry name" value="Histone H3 K4-specific methyltransferase SET7/9 N-terminal domain"/>
    <property type="match status" value="2"/>
</dbReference>
<comment type="caution">
    <text evidence="4">The sequence shown here is derived from an EMBL/GenBank/DDBJ whole genome shotgun (WGS) entry which is preliminary data.</text>
</comment>
<keyword evidence="2" id="KW-0175">Coiled coil</keyword>
<gene>
    <name evidence="4" type="ORF">PPERSA_08983</name>
</gene>
<dbReference type="InParanoid" id="A0A0V0R2Y8"/>
<evidence type="ECO:0000256" key="2">
    <source>
        <dbReference type="SAM" id="Coils"/>
    </source>
</evidence>
<protein>
    <recommendedName>
        <fullName evidence="6">MORN motif</fullName>
    </recommendedName>
</protein>
<evidence type="ECO:0000256" key="1">
    <source>
        <dbReference type="ARBA" id="ARBA00022737"/>
    </source>
</evidence>
<feature type="region of interest" description="Disordered" evidence="3">
    <location>
        <begin position="224"/>
        <end position="262"/>
    </location>
</feature>
<keyword evidence="1" id="KW-0677">Repeat</keyword>
<keyword evidence="5" id="KW-1185">Reference proteome</keyword>
<dbReference type="InterPro" id="IPR003409">
    <property type="entry name" value="MORN"/>
</dbReference>
<feature type="compositionally biased region" description="Low complexity" evidence="3">
    <location>
        <begin position="224"/>
        <end position="236"/>
    </location>
</feature>
<evidence type="ECO:0008006" key="6">
    <source>
        <dbReference type="Google" id="ProtNLM"/>
    </source>
</evidence>
<name>A0A0V0R2Y8_PSEPJ</name>
<proteinExistence type="predicted"/>
<dbReference type="PANTHER" id="PTHR43215:SF14">
    <property type="entry name" value="RADIAL SPOKE HEAD 1 HOMOLOG"/>
    <property type="match status" value="1"/>
</dbReference>
<organism evidence="4 5">
    <name type="scientific">Pseudocohnilembus persalinus</name>
    <name type="common">Ciliate</name>
    <dbReference type="NCBI Taxonomy" id="266149"/>
    <lineage>
        <taxon>Eukaryota</taxon>
        <taxon>Sar</taxon>
        <taxon>Alveolata</taxon>
        <taxon>Ciliophora</taxon>
        <taxon>Intramacronucleata</taxon>
        <taxon>Oligohymenophorea</taxon>
        <taxon>Scuticociliatia</taxon>
        <taxon>Philasterida</taxon>
        <taxon>Pseudocohnilembidae</taxon>
        <taxon>Pseudocohnilembus</taxon>
    </lineage>
</organism>
<feature type="coiled-coil region" evidence="2">
    <location>
        <begin position="523"/>
        <end position="593"/>
    </location>
</feature>
<dbReference type="PANTHER" id="PTHR43215">
    <property type="entry name" value="RADIAL SPOKE HEAD 1 HOMOLOG"/>
    <property type="match status" value="1"/>
</dbReference>
<evidence type="ECO:0000256" key="3">
    <source>
        <dbReference type="SAM" id="MobiDB-lite"/>
    </source>
</evidence>
<dbReference type="SMART" id="SM00698">
    <property type="entry name" value="MORN"/>
    <property type="match status" value="5"/>
</dbReference>
<reference evidence="4 5" key="1">
    <citation type="journal article" date="2015" name="Sci. Rep.">
        <title>Genome of the facultative scuticociliatosis pathogen Pseudocohnilembus persalinus provides insight into its virulence through horizontal gene transfer.</title>
        <authorList>
            <person name="Xiong J."/>
            <person name="Wang G."/>
            <person name="Cheng J."/>
            <person name="Tian M."/>
            <person name="Pan X."/>
            <person name="Warren A."/>
            <person name="Jiang C."/>
            <person name="Yuan D."/>
            <person name="Miao W."/>
        </authorList>
    </citation>
    <scope>NUCLEOTIDE SEQUENCE [LARGE SCALE GENOMIC DNA]</scope>
    <source>
        <strain evidence="4">36N120E</strain>
    </source>
</reference>
<accession>A0A0V0R2Y8</accession>
<dbReference type="OMA" id="FTWHESG"/>
<dbReference type="OrthoDB" id="300500at2759"/>
<dbReference type="EMBL" id="LDAU01000057">
    <property type="protein sequence ID" value="KRX08879.1"/>
    <property type="molecule type" value="Genomic_DNA"/>
</dbReference>
<evidence type="ECO:0000313" key="4">
    <source>
        <dbReference type="EMBL" id="KRX08879.1"/>
    </source>
</evidence>
<feature type="region of interest" description="Disordered" evidence="3">
    <location>
        <begin position="16"/>
        <end position="37"/>
    </location>
</feature>
<dbReference type="Pfam" id="PF02493">
    <property type="entry name" value="MORN"/>
    <property type="match status" value="6"/>
</dbReference>
<feature type="compositionally biased region" description="Polar residues" evidence="3">
    <location>
        <begin position="237"/>
        <end position="262"/>
    </location>
</feature>
<dbReference type="AlphaFoldDB" id="A0A0V0R2Y8"/>